<reference evidence="4" key="1">
    <citation type="journal article" date="2019" name="Int. J. Syst. Evol. Microbiol.">
        <title>The Global Catalogue of Microorganisms (GCM) 10K type strain sequencing project: providing services to taxonomists for standard genome sequencing and annotation.</title>
        <authorList>
            <consortium name="The Broad Institute Genomics Platform"/>
            <consortium name="The Broad Institute Genome Sequencing Center for Infectious Disease"/>
            <person name="Wu L."/>
            <person name="Ma J."/>
        </authorList>
    </citation>
    <scope>NUCLEOTIDE SEQUENCE [LARGE SCALE GENOMIC DNA]</scope>
    <source>
        <strain evidence="4">CGMCC 1.12791</strain>
    </source>
</reference>
<protein>
    <recommendedName>
        <fullName evidence="2">Hypervirulence associated protein TUDOR domain-containing protein</fullName>
    </recommendedName>
</protein>
<gene>
    <name evidence="3" type="ORF">GCM10011376_33680</name>
</gene>
<evidence type="ECO:0000313" key="4">
    <source>
        <dbReference type="Proteomes" id="UP000597341"/>
    </source>
</evidence>
<feature type="domain" description="Hypervirulence associated protein TUDOR" evidence="2">
    <location>
        <begin position="19"/>
        <end position="80"/>
    </location>
</feature>
<dbReference type="InterPro" id="IPR021331">
    <property type="entry name" value="Hva1_TUDOR"/>
</dbReference>
<dbReference type="EMBL" id="BNAD01000013">
    <property type="protein sequence ID" value="GHE18758.1"/>
    <property type="molecule type" value="Genomic_DNA"/>
</dbReference>
<name>A0ABQ3HM67_9ACTN</name>
<keyword evidence="4" id="KW-1185">Reference proteome</keyword>
<sequence length="83" mass="9185">MSHGAADACHRDPMTIRTGTSVKWKWGSSWAEGTVSEVHHEEVSRTTKGEKVTRKGSDDDPAYVIEQEDGTTVLKLQSEVERA</sequence>
<feature type="region of interest" description="Disordered" evidence="1">
    <location>
        <begin position="33"/>
        <end position="62"/>
    </location>
</feature>
<evidence type="ECO:0000259" key="2">
    <source>
        <dbReference type="Pfam" id="PF11160"/>
    </source>
</evidence>
<accession>A0ABQ3HM67</accession>
<evidence type="ECO:0000313" key="3">
    <source>
        <dbReference type="EMBL" id="GHE18758.1"/>
    </source>
</evidence>
<feature type="compositionally biased region" description="Basic and acidic residues" evidence="1">
    <location>
        <begin position="37"/>
        <end position="58"/>
    </location>
</feature>
<dbReference type="Proteomes" id="UP000597341">
    <property type="component" value="Unassembled WGS sequence"/>
</dbReference>
<comment type="caution">
    <text evidence="3">The sequence shown here is derived from an EMBL/GenBank/DDBJ whole genome shotgun (WGS) entry which is preliminary data.</text>
</comment>
<proteinExistence type="predicted"/>
<evidence type="ECO:0000256" key="1">
    <source>
        <dbReference type="SAM" id="MobiDB-lite"/>
    </source>
</evidence>
<organism evidence="3 4">
    <name type="scientific">Nocardioides flavus</name>
    <name type="common">ex Wang et al. 2016</name>
    <dbReference type="NCBI Taxonomy" id="2058780"/>
    <lineage>
        <taxon>Bacteria</taxon>
        <taxon>Bacillati</taxon>
        <taxon>Actinomycetota</taxon>
        <taxon>Actinomycetes</taxon>
        <taxon>Propionibacteriales</taxon>
        <taxon>Nocardioidaceae</taxon>
        <taxon>Nocardioides</taxon>
    </lineage>
</organism>
<dbReference type="Pfam" id="PF11160">
    <property type="entry name" value="Hva1_TUDOR"/>
    <property type="match status" value="1"/>
</dbReference>